<keyword evidence="2" id="KW-1133">Transmembrane helix</keyword>
<evidence type="ECO:0000313" key="4">
    <source>
        <dbReference type="Proteomes" id="UP001237642"/>
    </source>
</evidence>
<feature type="transmembrane region" description="Helical" evidence="2">
    <location>
        <begin position="41"/>
        <end position="65"/>
    </location>
</feature>
<name>A0AAD8M1V9_9APIA</name>
<reference evidence="3" key="2">
    <citation type="submission" date="2023-05" db="EMBL/GenBank/DDBJ databases">
        <authorList>
            <person name="Schelkunov M.I."/>
        </authorList>
    </citation>
    <scope>NUCLEOTIDE SEQUENCE</scope>
    <source>
        <strain evidence="3">Hsosn_3</strain>
        <tissue evidence="3">Leaf</tissue>
    </source>
</reference>
<evidence type="ECO:0000256" key="2">
    <source>
        <dbReference type="SAM" id="Phobius"/>
    </source>
</evidence>
<protein>
    <submittedName>
        <fullName evidence="3">Uncharacterized protein</fullName>
    </submittedName>
</protein>
<dbReference type="Proteomes" id="UP001237642">
    <property type="component" value="Unassembled WGS sequence"/>
</dbReference>
<keyword evidence="2" id="KW-0812">Transmembrane</keyword>
<keyword evidence="2" id="KW-0472">Membrane</keyword>
<evidence type="ECO:0000313" key="3">
    <source>
        <dbReference type="EMBL" id="KAK1356522.1"/>
    </source>
</evidence>
<comment type="caution">
    <text evidence="3">The sequence shown here is derived from an EMBL/GenBank/DDBJ whole genome shotgun (WGS) entry which is preliminary data.</text>
</comment>
<reference evidence="3" key="1">
    <citation type="submission" date="2023-02" db="EMBL/GenBank/DDBJ databases">
        <title>Genome of toxic invasive species Heracleum sosnowskyi carries increased number of genes despite the absence of recent whole-genome duplications.</title>
        <authorList>
            <person name="Schelkunov M."/>
            <person name="Shtratnikova V."/>
            <person name="Makarenko M."/>
            <person name="Klepikova A."/>
            <person name="Omelchenko D."/>
            <person name="Novikova G."/>
            <person name="Obukhova E."/>
            <person name="Bogdanov V."/>
            <person name="Penin A."/>
            <person name="Logacheva M."/>
        </authorList>
    </citation>
    <scope>NUCLEOTIDE SEQUENCE</scope>
    <source>
        <strain evidence="3">Hsosn_3</strain>
        <tissue evidence="3">Leaf</tissue>
    </source>
</reference>
<evidence type="ECO:0000256" key="1">
    <source>
        <dbReference type="SAM" id="MobiDB-lite"/>
    </source>
</evidence>
<proteinExistence type="predicted"/>
<sequence length="110" mass="12330">MDKFKDQIEEGLKEKELYMVAGISLKAGHALLLTWTKKELVIYWMLVSSLLTLWMPTLLLSPIIIMRLSNEHLEGTNLDDAKSSNPGPEDDNARPLSNNGAPLPPFPKND</sequence>
<feature type="region of interest" description="Disordered" evidence="1">
    <location>
        <begin position="76"/>
        <end position="110"/>
    </location>
</feature>
<accession>A0AAD8M1V9</accession>
<dbReference type="EMBL" id="JAUIZM010000011">
    <property type="protein sequence ID" value="KAK1356522.1"/>
    <property type="molecule type" value="Genomic_DNA"/>
</dbReference>
<keyword evidence="4" id="KW-1185">Reference proteome</keyword>
<gene>
    <name evidence="3" type="ORF">POM88_049778</name>
</gene>
<organism evidence="3 4">
    <name type="scientific">Heracleum sosnowskyi</name>
    <dbReference type="NCBI Taxonomy" id="360622"/>
    <lineage>
        <taxon>Eukaryota</taxon>
        <taxon>Viridiplantae</taxon>
        <taxon>Streptophyta</taxon>
        <taxon>Embryophyta</taxon>
        <taxon>Tracheophyta</taxon>
        <taxon>Spermatophyta</taxon>
        <taxon>Magnoliopsida</taxon>
        <taxon>eudicotyledons</taxon>
        <taxon>Gunneridae</taxon>
        <taxon>Pentapetalae</taxon>
        <taxon>asterids</taxon>
        <taxon>campanulids</taxon>
        <taxon>Apiales</taxon>
        <taxon>Apiaceae</taxon>
        <taxon>Apioideae</taxon>
        <taxon>apioid superclade</taxon>
        <taxon>Tordylieae</taxon>
        <taxon>Tordyliinae</taxon>
        <taxon>Heracleum</taxon>
    </lineage>
</organism>
<dbReference type="AlphaFoldDB" id="A0AAD8M1V9"/>